<protein>
    <submittedName>
        <fullName evidence="3">Wax ester/triacylglycerol synthase family O-acyltransferase</fullName>
    </submittedName>
</protein>
<sequence length="440" mass="47237">MDEALFRMMRATGRTAVVQCIWVYERPVNFAGLRRLHRELGRGLLGRRIERSPLPFARHRWVAYQGPDIDVAEQARPRQDLSDWADERAQLPVDPERGPCWHLGVLALTDGSTAVSLVVSHCLVDGLGLGGAIADAIHGSDRDLGYPPPGSRSRWRAVIQDAAQVAKSGSEVARAIAALARQTREQRDAGQSSRASRPAGVSGGDSDEAVVVPMVTVRVDGDNWDARAKALGGMGHHLIAGFAAKLGEQLGRRRAADGLVTLQLPVSDRTGDDTRANALSFVSIAVDPAPVTKDLHGVRIANGQAFRELRAHPEESNPILALTPLAPFAPRRVLKRVVDAAFDYDELPVGCSNGGDVDPALGRVDGGDASDAFARGGEQHVTRGHLEQTRGQLTVWAARFGDKVGLTIGGYQPGRVESKSSLRELVTETLAEFELAGVID</sequence>
<organism evidence="3 4">
    <name type="scientific">Candidatus Mycobacterium methanotrophicum</name>
    <dbReference type="NCBI Taxonomy" id="2943498"/>
    <lineage>
        <taxon>Bacteria</taxon>
        <taxon>Bacillati</taxon>
        <taxon>Actinomycetota</taxon>
        <taxon>Actinomycetes</taxon>
        <taxon>Mycobacteriales</taxon>
        <taxon>Mycobacteriaceae</taxon>
        <taxon>Mycobacterium</taxon>
    </lineage>
</organism>
<evidence type="ECO:0000256" key="1">
    <source>
        <dbReference type="SAM" id="MobiDB-lite"/>
    </source>
</evidence>
<dbReference type="InterPro" id="IPR023213">
    <property type="entry name" value="CAT-like_dom_sf"/>
</dbReference>
<dbReference type="RefSeq" id="WP_249762838.1">
    <property type="nucleotide sequence ID" value="NZ_CP097320.1"/>
</dbReference>
<dbReference type="Proteomes" id="UP001056610">
    <property type="component" value="Chromosome"/>
</dbReference>
<dbReference type="EMBL" id="CP097320">
    <property type="protein sequence ID" value="UQX09850.1"/>
    <property type="molecule type" value="Genomic_DNA"/>
</dbReference>
<reference evidence="3" key="1">
    <citation type="submission" date="2022-05" db="EMBL/GenBank/DDBJ databases">
        <title>A methanotrophic Mycobacterium dominates a cave microbial ecosystem.</title>
        <authorList>
            <person name="Van Spanning R.J.M."/>
            <person name="Guan Q."/>
            <person name="Melkonian C."/>
            <person name="Gallant J."/>
            <person name="Polerecky L."/>
            <person name="Flot J.-F."/>
            <person name="Brandt B.W."/>
            <person name="Braster M."/>
            <person name="Iturbe Espinoza P."/>
            <person name="Aerts J."/>
            <person name="Meima-Franke M."/>
            <person name="Piersma S.R."/>
            <person name="Bunduc C."/>
            <person name="Ummels R."/>
            <person name="Pain A."/>
            <person name="Fleming E.J."/>
            <person name="van der Wel N."/>
            <person name="Gherman V.D."/>
            <person name="Sarbu S.M."/>
            <person name="Bodelier P.L.E."/>
            <person name="Bitter W."/>
        </authorList>
    </citation>
    <scope>NUCLEOTIDE SEQUENCE</scope>
    <source>
        <strain evidence="3">Sulfur Cave</strain>
    </source>
</reference>
<evidence type="ECO:0000313" key="3">
    <source>
        <dbReference type="EMBL" id="UQX09850.1"/>
    </source>
</evidence>
<dbReference type="InterPro" id="IPR004255">
    <property type="entry name" value="O-acyltransferase_WSD1_N"/>
</dbReference>
<name>A0ABY4QJJ2_9MYCO</name>
<evidence type="ECO:0000313" key="4">
    <source>
        <dbReference type="Proteomes" id="UP001056610"/>
    </source>
</evidence>
<proteinExistence type="predicted"/>
<accession>A0ABY4QJJ2</accession>
<feature type="domain" description="O-acyltransferase WSD1-like N-terminal" evidence="2">
    <location>
        <begin position="45"/>
        <end position="194"/>
    </location>
</feature>
<gene>
    <name evidence="3" type="ORF">M5I08_16475</name>
</gene>
<evidence type="ECO:0000259" key="2">
    <source>
        <dbReference type="Pfam" id="PF03007"/>
    </source>
</evidence>
<dbReference type="Gene3D" id="3.30.559.10">
    <property type="entry name" value="Chloramphenicol acetyltransferase-like domain"/>
    <property type="match status" value="1"/>
</dbReference>
<feature type="region of interest" description="Disordered" evidence="1">
    <location>
        <begin position="183"/>
        <end position="206"/>
    </location>
</feature>
<keyword evidence="4" id="KW-1185">Reference proteome</keyword>
<dbReference type="Pfam" id="PF03007">
    <property type="entry name" value="WS_DGAT_cat"/>
    <property type="match status" value="1"/>
</dbReference>
<dbReference type="SUPFAM" id="SSF52777">
    <property type="entry name" value="CoA-dependent acyltransferases"/>
    <property type="match status" value="1"/>
</dbReference>